<protein>
    <submittedName>
        <fullName evidence="1">Uncharacterized protein</fullName>
    </submittedName>
</protein>
<evidence type="ECO:0000313" key="2">
    <source>
        <dbReference type="Proteomes" id="UP000032686"/>
    </source>
</evidence>
<proteinExistence type="predicted"/>
<dbReference type="Proteomes" id="UP000032686">
    <property type="component" value="Segment"/>
</dbReference>
<reference evidence="1 2" key="1">
    <citation type="journal article" date="2015" name="Appl. Environ. Microbiol.">
        <title>Lactococcal 949 group phages recognize a carbohydrate receptor on the host cell surface.</title>
        <authorList>
            <person name="Mahony J."/>
            <person name="Randazzo W."/>
            <person name="Neve H."/>
            <person name="Settanni L."/>
            <person name="van Sinderen D."/>
        </authorList>
    </citation>
    <scope>NUCLEOTIDE SEQUENCE [LARGE SCALE GENOMIC DNA]</scope>
    <source>
        <strain evidence="1">WRP3</strain>
    </source>
</reference>
<organism evidence="1 2">
    <name type="scientific">Lactococcus phage WRP3</name>
    <dbReference type="NCBI Taxonomy" id="1560313"/>
    <lineage>
        <taxon>Viruses</taxon>
        <taxon>Duplodnaviria</taxon>
        <taxon>Heunggongvirae</taxon>
        <taxon>Uroviricota</taxon>
        <taxon>Caudoviricetes</taxon>
        <taxon>Audreyjarvisvirus</taxon>
        <taxon>Audreyjarvisvirus WRP3</taxon>
    </lineage>
</organism>
<dbReference type="EMBL" id="KM677185">
    <property type="protein sequence ID" value="AIX12545.1"/>
    <property type="molecule type" value="Genomic_DNA"/>
</dbReference>
<dbReference type="RefSeq" id="YP_009147699.1">
    <property type="nucleotide sequence ID" value="NC_027341.1"/>
</dbReference>
<dbReference type="GeneID" id="24722308"/>
<keyword evidence="2" id="KW-1185">Reference proteome</keyword>
<dbReference type="KEGG" id="vg:24722308"/>
<name>A0A0D3MSR1_9CAUD</name>
<dbReference type="OrthoDB" id="32775at10239"/>
<accession>A0A0D3MSR1</accession>
<gene>
    <name evidence="1" type="ORF">WRP3_042</name>
</gene>
<evidence type="ECO:0000313" key="1">
    <source>
        <dbReference type="EMBL" id="AIX12545.1"/>
    </source>
</evidence>
<sequence length="95" mass="11935">MQKLKNENEFIYIENFHFDFKYKKKNIIFREFYDKLDNFYYIGIYHKIENDLIFIKKFNTYRYFLQSLKFESLESCLMYCKMTSELLKNDIIKSL</sequence>